<evidence type="ECO:0000256" key="5">
    <source>
        <dbReference type="ARBA" id="ARBA00023136"/>
    </source>
</evidence>
<dbReference type="EMBL" id="QORE01000140">
    <property type="protein sequence ID" value="RCI75650.1"/>
    <property type="molecule type" value="Genomic_DNA"/>
</dbReference>
<dbReference type="PANTHER" id="PTHR23507">
    <property type="entry name" value="ZGC:174356"/>
    <property type="match status" value="1"/>
</dbReference>
<keyword evidence="4 6" id="KW-1133">Transmembrane helix</keyword>
<reference evidence="8" key="2">
    <citation type="submission" date="2015-06" db="EMBL/GenBank/DDBJ databases">
        <authorList>
            <person name="Radhakrishnan R."/>
            <person name="Underwood A."/>
            <person name="Al-Shahib A."/>
        </authorList>
    </citation>
    <scope>NUCLEOTIDE SEQUENCE</scope>
    <source>
        <strain evidence="8">P19_London_7_VIM_2_05_10</strain>
    </source>
</reference>
<dbReference type="EMBL" id="CVVU01000256">
    <property type="protein sequence ID" value="CRP95687.1"/>
    <property type="molecule type" value="Genomic_DNA"/>
</dbReference>
<evidence type="ECO:0000256" key="3">
    <source>
        <dbReference type="ARBA" id="ARBA00022692"/>
    </source>
</evidence>
<organism evidence="9 11">
    <name type="scientific">Pseudomonas aeruginosa</name>
    <dbReference type="NCBI Taxonomy" id="287"/>
    <lineage>
        <taxon>Bacteria</taxon>
        <taxon>Pseudomonadati</taxon>
        <taxon>Pseudomonadota</taxon>
        <taxon>Gammaproteobacteria</taxon>
        <taxon>Pseudomonadales</taxon>
        <taxon>Pseudomonadaceae</taxon>
        <taxon>Pseudomonas</taxon>
    </lineage>
</organism>
<dbReference type="Proteomes" id="UP000253594">
    <property type="component" value="Unassembled WGS sequence"/>
</dbReference>
<dbReference type="Pfam" id="PF07690">
    <property type="entry name" value="MFS_1"/>
    <property type="match status" value="1"/>
</dbReference>
<feature type="transmembrane region" description="Helical" evidence="6">
    <location>
        <begin position="21"/>
        <end position="47"/>
    </location>
</feature>
<feature type="transmembrane region" description="Helical" evidence="6">
    <location>
        <begin position="92"/>
        <end position="110"/>
    </location>
</feature>
<dbReference type="PROSITE" id="PS50850">
    <property type="entry name" value="MFS"/>
    <property type="match status" value="1"/>
</dbReference>
<evidence type="ECO:0000313" key="10">
    <source>
        <dbReference type="Proteomes" id="UP000045039"/>
    </source>
</evidence>
<feature type="transmembrane region" description="Helical" evidence="6">
    <location>
        <begin position="233"/>
        <end position="254"/>
    </location>
</feature>
<feature type="domain" description="Major facilitator superfamily (MFS) profile" evidence="7">
    <location>
        <begin position="21"/>
        <end position="416"/>
    </location>
</feature>
<keyword evidence="3 6" id="KW-0812">Transmembrane</keyword>
<evidence type="ECO:0000313" key="9">
    <source>
        <dbReference type="EMBL" id="RCI75650.1"/>
    </source>
</evidence>
<dbReference type="SUPFAM" id="SSF103473">
    <property type="entry name" value="MFS general substrate transporter"/>
    <property type="match status" value="1"/>
</dbReference>
<proteinExistence type="predicted"/>
<evidence type="ECO:0000313" key="8">
    <source>
        <dbReference type="EMBL" id="CRP95687.1"/>
    </source>
</evidence>
<dbReference type="PANTHER" id="PTHR23507:SF1">
    <property type="entry name" value="FI18259P1-RELATED"/>
    <property type="match status" value="1"/>
</dbReference>
<feature type="transmembrane region" description="Helical" evidence="6">
    <location>
        <begin position="389"/>
        <end position="409"/>
    </location>
</feature>
<dbReference type="AlphaFoldDB" id="A0A0F7QVZ3"/>
<comment type="caution">
    <text evidence="9">The sequence shown here is derived from an EMBL/GenBank/DDBJ whole genome shotgun (WGS) entry which is preliminary data.</text>
</comment>
<reference evidence="10" key="1">
    <citation type="submission" date="2015-06" db="EMBL/GenBank/DDBJ databases">
        <authorList>
            <person name="Radhakrishnan Rajesh"/>
            <person name="Underwood Anthony"/>
            <person name="Al-Shahib Ali"/>
        </authorList>
    </citation>
    <scope>NUCLEOTIDE SEQUENCE [LARGE SCALE GENOMIC DNA]</scope>
    <source>
        <strain evidence="10">P19_London_7_VIM_2_05_10</strain>
    </source>
</reference>
<protein>
    <submittedName>
        <fullName evidence="9">MFS transporter</fullName>
    </submittedName>
    <submittedName>
        <fullName evidence="8">Tetracycline resistance protein, class C</fullName>
    </submittedName>
</protein>
<feature type="transmembrane region" description="Helical" evidence="6">
    <location>
        <begin position="59"/>
        <end position="80"/>
    </location>
</feature>
<sequence>MSTTSLCPSATREHGPGAKRVLPLLFLTCLLDAAGVGLIVPLLPTLIGSVAPLAVRDAATWGAALVMTFALLQLFFSPVLGSLSDRFGRRPVLVLAMLGFALSYLLLALADSLWMLFLGRALAGLTGASVATAMACAADLGTHGQRTRHFGWLYAGLALGMILGPALGGLLAVHGTTLPLLLAAGLCLLNALLAGLFLEETLPPTRRRRLDPRRMNALRSISGLARQPGVGRLLAVLALVFLGLQAVMVVWPFFVIEKFHWSSAWIGYSLALYGVLAVLAQTLGVNLCKRRLDDARLLRLGLALQGCGLLLFALVDSSFWLVCALLPFALGSLATPAMQGLLSARVPVDRQGELQGVLSSLMSLAAIVGPPLMSGLFHWGSGPLAPLPLAGAPFLAGALLVLAGLVLAWQLRPTGEERSWTG</sequence>
<evidence type="ECO:0000313" key="11">
    <source>
        <dbReference type="Proteomes" id="UP000253594"/>
    </source>
</evidence>
<dbReference type="InterPro" id="IPR036259">
    <property type="entry name" value="MFS_trans_sf"/>
</dbReference>
<dbReference type="SMR" id="A0A0F7QVZ3"/>
<name>A0A0F7QVZ3_PSEAI</name>
<accession>A0A0F7QVZ3</accession>
<feature type="transmembrane region" description="Helical" evidence="6">
    <location>
        <begin position="266"/>
        <end position="285"/>
    </location>
</feature>
<dbReference type="Gene3D" id="1.20.1250.20">
    <property type="entry name" value="MFS general substrate transporter like domains"/>
    <property type="match status" value="1"/>
</dbReference>
<evidence type="ECO:0000256" key="6">
    <source>
        <dbReference type="SAM" id="Phobius"/>
    </source>
</evidence>
<feature type="transmembrane region" description="Helical" evidence="6">
    <location>
        <begin position="319"/>
        <end position="342"/>
    </location>
</feature>
<feature type="transmembrane region" description="Helical" evidence="6">
    <location>
        <begin position="150"/>
        <end position="172"/>
    </location>
</feature>
<dbReference type="GO" id="GO:0022857">
    <property type="term" value="F:transmembrane transporter activity"/>
    <property type="evidence" value="ECO:0007669"/>
    <property type="project" value="InterPro"/>
</dbReference>
<dbReference type="InterPro" id="IPR020846">
    <property type="entry name" value="MFS_dom"/>
</dbReference>
<comment type="subcellular location">
    <subcellularLocation>
        <location evidence="2">Cell membrane</location>
    </subcellularLocation>
    <subcellularLocation>
        <location evidence="1">Membrane</location>
        <topology evidence="1">Multi-pass membrane protein</topology>
    </subcellularLocation>
</comment>
<evidence type="ECO:0000256" key="4">
    <source>
        <dbReference type="ARBA" id="ARBA00022989"/>
    </source>
</evidence>
<dbReference type="PRINTS" id="PR01035">
    <property type="entry name" value="TCRTETA"/>
</dbReference>
<dbReference type="RefSeq" id="WP_003082286.1">
    <property type="nucleotide sequence ID" value="NZ_AP014839.1"/>
</dbReference>
<feature type="transmembrane region" description="Helical" evidence="6">
    <location>
        <begin position="178"/>
        <end position="198"/>
    </location>
</feature>
<evidence type="ECO:0000256" key="2">
    <source>
        <dbReference type="ARBA" id="ARBA00004236"/>
    </source>
</evidence>
<evidence type="ECO:0000259" key="7">
    <source>
        <dbReference type="PROSITE" id="PS50850"/>
    </source>
</evidence>
<dbReference type="GO" id="GO:0016020">
    <property type="term" value="C:membrane"/>
    <property type="evidence" value="ECO:0007669"/>
    <property type="project" value="UniProtKB-SubCell"/>
</dbReference>
<dbReference type="InterPro" id="IPR011701">
    <property type="entry name" value="MFS"/>
</dbReference>
<reference evidence="9 11" key="3">
    <citation type="submission" date="2018-07" db="EMBL/GenBank/DDBJ databases">
        <title>Mechanisms of high-level aminoglycoside resistance among Gram-negative pathogens in Brazil.</title>
        <authorList>
            <person name="Ballaben A.S."/>
            <person name="Darini A.L.C."/>
            <person name="Doi Y."/>
        </authorList>
    </citation>
    <scope>NUCLEOTIDE SEQUENCE [LARGE SCALE GENOMIC DNA]</scope>
    <source>
        <strain evidence="9 11">B2-305</strain>
    </source>
</reference>
<feature type="transmembrane region" description="Helical" evidence="6">
    <location>
        <begin position="116"/>
        <end position="138"/>
    </location>
</feature>
<gene>
    <name evidence="8" type="primary">tetA_4</name>
    <name evidence="9" type="ORF">DT376_06530</name>
    <name evidence="8" type="ORF">PAERUG_P19_London_7_VIM_2_05_10_06157</name>
</gene>
<dbReference type="Proteomes" id="UP000045039">
    <property type="component" value="Unassembled WGS sequence"/>
</dbReference>
<evidence type="ECO:0000256" key="1">
    <source>
        <dbReference type="ARBA" id="ARBA00004141"/>
    </source>
</evidence>
<keyword evidence="5 6" id="KW-0472">Membrane</keyword>
<dbReference type="InterPro" id="IPR001958">
    <property type="entry name" value="Tet-R_TetA/multi-R_MdtG-like"/>
</dbReference>